<dbReference type="InterPro" id="IPR003594">
    <property type="entry name" value="HATPase_dom"/>
</dbReference>
<reference evidence="19" key="1">
    <citation type="submission" date="2021-03" db="EMBL/GenBank/DDBJ databases">
        <authorList>
            <person name="Wang G."/>
        </authorList>
    </citation>
    <scope>NUCLEOTIDE SEQUENCE</scope>
    <source>
        <strain evidence="19">KCTC 12899</strain>
    </source>
</reference>
<evidence type="ECO:0000259" key="18">
    <source>
        <dbReference type="PROSITE" id="PS50885"/>
    </source>
</evidence>
<dbReference type="GO" id="GO:0005524">
    <property type="term" value="F:ATP binding"/>
    <property type="evidence" value="ECO:0007669"/>
    <property type="project" value="UniProtKB-KW"/>
</dbReference>
<dbReference type="SUPFAM" id="SSF158472">
    <property type="entry name" value="HAMP domain-like"/>
    <property type="match status" value="1"/>
</dbReference>
<dbReference type="Gene3D" id="3.30.450.20">
    <property type="entry name" value="PAS domain"/>
    <property type="match status" value="1"/>
</dbReference>
<keyword evidence="13 16" id="KW-0472">Membrane</keyword>
<dbReference type="Gene3D" id="6.10.340.10">
    <property type="match status" value="1"/>
</dbReference>
<dbReference type="SMART" id="SM00387">
    <property type="entry name" value="HATPase_c"/>
    <property type="match status" value="1"/>
</dbReference>
<dbReference type="InterPro" id="IPR005467">
    <property type="entry name" value="His_kinase_dom"/>
</dbReference>
<evidence type="ECO:0000256" key="7">
    <source>
        <dbReference type="ARBA" id="ARBA00022692"/>
    </source>
</evidence>
<dbReference type="InterPro" id="IPR033479">
    <property type="entry name" value="dCache_1"/>
</dbReference>
<keyword evidence="4" id="KW-1003">Cell membrane</keyword>
<keyword evidence="14" id="KW-0175">Coiled coil</keyword>
<dbReference type="Pfam" id="PF00672">
    <property type="entry name" value="HAMP"/>
    <property type="match status" value="1"/>
</dbReference>
<dbReference type="GO" id="GO:0000160">
    <property type="term" value="P:phosphorelay signal transduction system"/>
    <property type="evidence" value="ECO:0007669"/>
    <property type="project" value="UniProtKB-KW"/>
</dbReference>
<evidence type="ECO:0000256" key="9">
    <source>
        <dbReference type="ARBA" id="ARBA00022777"/>
    </source>
</evidence>
<name>A0A8J7QJP3_9BACT</name>
<evidence type="ECO:0000256" key="10">
    <source>
        <dbReference type="ARBA" id="ARBA00022840"/>
    </source>
</evidence>
<dbReference type="AlphaFoldDB" id="A0A8J7QJP3"/>
<keyword evidence="11 16" id="KW-1133">Transmembrane helix</keyword>
<keyword evidence="6" id="KW-0808">Transferase</keyword>
<evidence type="ECO:0000313" key="19">
    <source>
        <dbReference type="EMBL" id="MBO1319463.1"/>
    </source>
</evidence>
<evidence type="ECO:0000256" key="11">
    <source>
        <dbReference type="ARBA" id="ARBA00022989"/>
    </source>
</evidence>
<dbReference type="PROSITE" id="PS50109">
    <property type="entry name" value="HIS_KIN"/>
    <property type="match status" value="1"/>
</dbReference>
<evidence type="ECO:0000256" key="4">
    <source>
        <dbReference type="ARBA" id="ARBA00022475"/>
    </source>
</evidence>
<dbReference type="GO" id="GO:0004673">
    <property type="term" value="F:protein histidine kinase activity"/>
    <property type="evidence" value="ECO:0007669"/>
    <property type="project" value="UniProtKB-EC"/>
</dbReference>
<feature type="domain" description="Histidine kinase" evidence="17">
    <location>
        <begin position="645"/>
        <end position="903"/>
    </location>
</feature>
<dbReference type="InterPro" id="IPR003660">
    <property type="entry name" value="HAMP_dom"/>
</dbReference>
<evidence type="ECO:0000256" key="6">
    <source>
        <dbReference type="ARBA" id="ARBA00022679"/>
    </source>
</evidence>
<dbReference type="Proteomes" id="UP000664417">
    <property type="component" value="Unassembled WGS sequence"/>
</dbReference>
<dbReference type="PROSITE" id="PS51257">
    <property type="entry name" value="PROKAR_LIPOPROTEIN"/>
    <property type="match status" value="1"/>
</dbReference>
<dbReference type="EC" id="2.7.13.3" evidence="3"/>
<feature type="transmembrane region" description="Helical" evidence="16">
    <location>
        <begin position="49"/>
        <end position="70"/>
    </location>
</feature>
<dbReference type="EMBL" id="JAFREP010000011">
    <property type="protein sequence ID" value="MBO1319463.1"/>
    <property type="molecule type" value="Genomic_DNA"/>
</dbReference>
<keyword evidence="5" id="KW-0597">Phosphoprotein</keyword>
<comment type="subcellular location">
    <subcellularLocation>
        <location evidence="2">Cell membrane</location>
        <topology evidence="2">Multi-pass membrane protein</topology>
    </subcellularLocation>
</comment>
<evidence type="ECO:0000256" key="5">
    <source>
        <dbReference type="ARBA" id="ARBA00022553"/>
    </source>
</evidence>
<evidence type="ECO:0000256" key="13">
    <source>
        <dbReference type="ARBA" id="ARBA00023136"/>
    </source>
</evidence>
<evidence type="ECO:0000256" key="8">
    <source>
        <dbReference type="ARBA" id="ARBA00022741"/>
    </source>
</evidence>
<keyword evidence="10" id="KW-0067">ATP-binding</keyword>
<accession>A0A8J7QJP3</accession>
<evidence type="ECO:0000256" key="15">
    <source>
        <dbReference type="SAM" id="MobiDB-lite"/>
    </source>
</evidence>
<feature type="region of interest" description="Disordered" evidence="15">
    <location>
        <begin position="905"/>
        <end position="942"/>
    </location>
</feature>
<protein>
    <recommendedName>
        <fullName evidence="3">histidine kinase</fullName>
        <ecNumber evidence="3">2.7.13.3</ecNumber>
    </recommendedName>
</protein>
<evidence type="ECO:0000256" key="14">
    <source>
        <dbReference type="SAM" id="Coils"/>
    </source>
</evidence>
<keyword evidence="20" id="KW-1185">Reference proteome</keyword>
<organism evidence="19 20">
    <name type="scientific">Acanthopleuribacter pedis</name>
    <dbReference type="NCBI Taxonomy" id="442870"/>
    <lineage>
        <taxon>Bacteria</taxon>
        <taxon>Pseudomonadati</taxon>
        <taxon>Acidobacteriota</taxon>
        <taxon>Holophagae</taxon>
        <taxon>Acanthopleuribacterales</taxon>
        <taxon>Acanthopleuribacteraceae</taxon>
        <taxon>Acanthopleuribacter</taxon>
    </lineage>
</organism>
<dbReference type="SMART" id="SM00304">
    <property type="entry name" value="HAMP"/>
    <property type="match status" value="1"/>
</dbReference>
<feature type="domain" description="HAMP" evidence="18">
    <location>
        <begin position="551"/>
        <end position="603"/>
    </location>
</feature>
<keyword evidence="9" id="KW-0418">Kinase</keyword>
<evidence type="ECO:0000259" key="17">
    <source>
        <dbReference type="PROSITE" id="PS50109"/>
    </source>
</evidence>
<comment type="caution">
    <text evidence="19">The sequence shown here is derived from an EMBL/GenBank/DDBJ whole genome shotgun (WGS) entry which is preliminary data.</text>
</comment>
<keyword evidence="12" id="KW-0902">Two-component regulatory system</keyword>
<dbReference type="Pfam" id="PF02518">
    <property type="entry name" value="HATPase_c"/>
    <property type="match status" value="1"/>
</dbReference>
<dbReference type="InterPro" id="IPR036890">
    <property type="entry name" value="HATPase_C_sf"/>
</dbReference>
<comment type="catalytic activity">
    <reaction evidence="1">
        <text>ATP + protein L-histidine = ADP + protein N-phospho-L-histidine.</text>
        <dbReference type="EC" id="2.7.13.3"/>
    </reaction>
</comment>
<dbReference type="PANTHER" id="PTHR43065">
    <property type="entry name" value="SENSOR HISTIDINE KINASE"/>
    <property type="match status" value="1"/>
</dbReference>
<dbReference type="GO" id="GO:0005886">
    <property type="term" value="C:plasma membrane"/>
    <property type="evidence" value="ECO:0007669"/>
    <property type="project" value="UniProtKB-SubCell"/>
</dbReference>
<proteinExistence type="predicted"/>
<dbReference type="Pfam" id="PF02743">
    <property type="entry name" value="dCache_1"/>
    <property type="match status" value="1"/>
</dbReference>
<evidence type="ECO:0000256" key="1">
    <source>
        <dbReference type="ARBA" id="ARBA00000085"/>
    </source>
</evidence>
<feature type="transmembrane region" description="Helical" evidence="16">
    <location>
        <begin position="128"/>
        <end position="148"/>
    </location>
</feature>
<feature type="transmembrane region" description="Helical" evidence="16">
    <location>
        <begin position="160"/>
        <end position="182"/>
    </location>
</feature>
<gene>
    <name evidence="19" type="ORF">J3U88_13395</name>
</gene>
<feature type="transmembrane region" description="Helical" evidence="16">
    <location>
        <begin position="79"/>
        <end position="98"/>
    </location>
</feature>
<dbReference type="Gene3D" id="3.30.565.10">
    <property type="entry name" value="Histidine kinase-like ATPase, C-terminal domain"/>
    <property type="match status" value="1"/>
</dbReference>
<dbReference type="InterPro" id="IPR004358">
    <property type="entry name" value="Sig_transdc_His_kin-like_C"/>
</dbReference>
<feature type="transmembrane region" description="Helical" evidence="16">
    <location>
        <begin position="202"/>
        <end position="223"/>
    </location>
</feature>
<evidence type="ECO:0000313" key="20">
    <source>
        <dbReference type="Proteomes" id="UP000664417"/>
    </source>
</evidence>
<keyword evidence="7 16" id="KW-0812">Transmembrane</keyword>
<dbReference type="PROSITE" id="PS50885">
    <property type="entry name" value="HAMP"/>
    <property type="match status" value="1"/>
</dbReference>
<feature type="transmembrane region" description="Helical" evidence="16">
    <location>
        <begin position="20"/>
        <end position="43"/>
    </location>
</feature>
<dbReference type="PRINTS" id="PR00344">
    <property type="entry name" value="BCTRLSENSOR"/>
</dbReference>
<evidence type="ECO:0000256" key="2">
    <source>
        <dbReference type="ARBA" id="ARBA00004651"/>
    </source>
</evidence>
<evidence type="ECO:0000256" key="3">
    <source>
        <dbReference type="ARBA" id="ARBA00012438"/>
    </source>
</evidence>
<keyword evidence="8" id="KW-0547">Nucleotide-binding</keyword>
<evidence type="ECO:0000256" key="12">
    <source>
        <dbReference type="ARBA" id="ARBA00023012"/>
    </source>
</evidence>
<sequence>MDRAKSGLMGLRDHDEHPFWSVFLLSCAVCVAALSTVLVALFHTGAVQYQWLSALLAAVLLSHFGAWAVFARKKRFGKAIWWIAHTLIISSVLVPLLISDYLLKMPLLLLAVPLNICIANRLRNIPTAFAYTLLAAAFMVAADLAAPFPRRALFGDVPQLHLVPLVLQLGYIAALCFLVWFYRIRPTSPRFTRLNLASQQTLPATAISAASLLAVTALLAFLIRGSQVTQIGLSHQLLANSFAERTAGNLEQAVYALVRLGQDPIIQKGLQQANARYPADAAQAAAILRAGEAQWEAAKVGNPMLFPYRDTDQILALANFRHSEHSHRDLFLTDSRGGLVAAQGNKPPRFSFADEAWWQAVWQEGIGGIYFGPVHINPRTNLPYTFIAVGVLDTRSNKLLGVLASTFDLLETQNLYAGFEGTGGERVQLVAADGRIIAASGDRAPGQKQTRWRDFAGHARFQQEATSFAQDPPGWLLGVDEGGRDAVIGHAPLHTFSGIFSEALASLGCRVVVSKSRQAALLGVTRSTKIAAVVGLIAMALSVFAAWLAATWVAKPINELTLTAKAMVGGDLEKDARLAGTEELISLAQSFNTLMDRLREKIDDLEDTNRTLEDRVSERTEKLRRAQKSLIDGAHYSGMAEVARGVLHNIGNVLNSLNVSVQTSLQLLQESQVTKLENINSLMSKTDAELTAFLADPAKREALAEYVSELVQSLQNENRLFSREVNQIREQAEIIRQSLLAQSKFTDRDLGYAERLDINEIIADLLYAEKEMLDRFHIQTSVDFGAVPAVAAMRTKLSYAVLTLLENAVDALADNPTRERHISVQTACIGEALHIRVGDNGKGIPEALRTKIFQYGFTTKPEGNGFGLHTCANALREMGGDVRAESEGPGRGAVFVLTLPLDAQAAASANPSEGEPDNAGPTTLSQPELDLAQRGTAQPQPG</sequence>
<dbReference type="RefSeq" id="WP_207859321.1">
    <property type="nucleotide sequence ID" value="NZ_JAFREP010000011.1"/>
</dbReference>
<feature type="coiled-coil region" evidence="14">
    <location>
        <begin position="588"/>
        <end position="629"/>
    </location>
</feature>
<dbReference type="SUPFAM" id="SSF55874">
    <property type="entry name" value="ATPase domain of HSP90 chaperone/DNA topoisomerase II/histidine kinase"/>
    <property type="match status" value="1"/>
</dbReference>
<dbReference type="CDD" id="cd06225">
    <property type="entry name" value="HAMP"/>
    <property type="match status" value="1"/>
</dbReference>
<dbReference type="PANTHER" id="PTHR43065:SF46">
    <property type="entry name" value="C4-DICARBOXYLATE TRANSPORT SENSOR PROTEIN DCTB"/>
    <property type="match status" value="1"/>
</dbReference>
<evidence type="ECO:0000256" key="16">
    <source>
        <dbReference type="SAM" id="Phobius"/>
    </source>
</evidence>